<keyword evidence="6" id="KW-0067">ATP-binding</keyword>
<protein>
    <recommendedName>
        <fullName evidence="2">butyrate kinase</fullName>
        <ecNumber evidence="2">2.7.2.7</ecNumber>
    </recommendedName>
</protein>
<organism evidence="7 8">
    <name type="scientific">Flexivirga alba</name>
    <dbReference type="NCBI Taxonomy" id="702742"/>
    <lineage>
        <taxon>Bacteria</taxon>
        <taxon>Bacillati</taxon>
        <taxon>Actinomycetota</taxon>
        <taxon>Actinomycetes</taxon>
        <taxon>Micrococcales</taxon>
        <taxon>Dermacoccaceae</taxon>
        <taxon>Flexivirga</taxon>
    </lineage>
</organism>
<evidence type="ECO:0000256" key="2">
    <source>
        <dbReference type="ARBA" id="ARBA00013069"/>
    </source>
</evidence>
<evidence type="ECO:0000313" key="7">
    <source>
        <dbReference type="EMBL" id="MFC6707102.1"/>
    </source>
</evidence>
<gene>
    <name evidence="7" type="ORF">ACFQDH_18045</name>
</gene>
<dbReference type="InterPro" id="IPR043129">
    <property type="entry name" value="ATPase_NBD"/>
</dbReference>
<accession>A0ABW2AJZ4</accession>
<evidence type="ECO:0000256" key="5">
    <source>
        <dbReference type="ARBA" id="ARBA00022777"/>
    </source>
</evidence>
<evidence type="ECO:0000256" key="4">
    <source>
        <dbReference type="ARBA" id="ARBA00022741"/>
    </source>
</evidence>
<comment type="caution">
    <text evidence="7">The sequence shown here is derived from an EMBL/GenBank/DDBJ whole genome shotgun (WGS) entry which is preliminary data.</text>
</comment>
<evidence type="ECO:0000256" key="3">
    <source>
        <dbReference type="ARBA" id="ARBA00022679"/>
    </source>
</evidence>
<dbReference type="PROSITE" id="PS01075">
    <property type="entry name" value="ACETATE_KINASE_1"/>
    <property type="match status" value="1"/>
</dbReference>
<keyword evidence="4" id="KW-0547">Nucleotide-binding</keyword>
<dbReference type="Proteomes" id="UP001596298">
    <property type="component" value="Unassembled WGS sequence"/>
</dbReference>
<evidence type="ECO:0000313" key="8">
    <source>
        <dbReference type="Proteomes" id="UP001596298"/>
    </source>
</evidence>
<sequence>MKVVVLNAGSSSCKVALIAPAAGEPAATATVERLGDNATYVAPVDTGW</sequence>
<dbReference type="EC" id="2.7.2.7" evidence="2"/>
<name>A0ABW2AJZ4_9MICO</name>
<dbReference type="EMBL" id="JBHSWH010000001">
    <property type="protein sequence ID" value="MFC6707102.1"/>
    <property type="molecule type" value="Genomic_DNA"/>
</dbReference>
<reference evidence="8" key="1">
    <citation type="journal article" date="2019" name="Int. J. Syst. Evol. Microbiol.">
        <title>The Global Catalogue of Microorganisms (GCM) 10K type strain sequencing project: providing services to taxonomists for standard genome sequencing and annotation.</title>
        <authorList>
            <consortium name="The Broad Institute Genomics Platform"/>
            <consortium name="The Broad Institute Genome Sequencing Center for Infectious Disease"/>
            <person name="Wu L."/>
            <person name="Ma J."/>
        </authorList>
    </citation>
    <scope>NUCLEOTIDE SEQUENCE [LARGE SCALE GENOMIC DNA]</scope>
    <source>
        <strain evidence="8">CCUG 58127</strain>
    </source>
</reference>
<comment type="similarity">
    <text evidence="1">Belongs to the acetokinase family.</text>
</comment>
<evidence type="ECO:0000256" key="6">
    <source>
        <dbReference type="ARBA" id="ARBA00022840"/>
    </source>
</evidence>
<dbReference type="SUPFAM" id="SSF53067">
    <property type="entry name" value="Actin-like ATPase domain"/>
    <property type="match status" value="1"/>
</dbReference>
<keyword evidence="5" id="KW-0418">Kinase</keyword>
<keyword evidence="3" id="KW-0808">Transferase</keyword>
<dbReference type="InterPro" id="IPR023865">
    <property type="entry name" value="Aliphatic_acid_kinase_CS"/>
</dbReference>
<dbReference type="Gene3D" id="3.30.420.40">
    <property type="match status" value="1"/>
</dbReference>
<keyword evidence="8" id="KW-1185">Reference proteome</keyword>
<proteinExistence type="inferred from homology"/>
<dbReference type="RefSeq" id="WP_382403770.1">
    <property type="nucleotide sequence ID" value="NZ_JBHSWH010000001.1"/>
</dbReference>
<evidence type="ECO:0000256" key="1">
    <source>
        <dbReference type="ARBA" id="ARBA00008748"/>
    </source>
</evidence>